<dbReference type="AlphaFoldDB" id="F2LTF1"/>
<accession>F2LTF1</accession>
<gene>
    <name evidence="2" type="ordered locus">bgla_4p3500</name>
</gene>
<keyword evidence="1" id="KW-1133">Transmembrane helix</keyword>
<evidence type="ECO:0000256" key="1">
    <source>
        <dbReference type="SAM" id="Phobius"/>
    </source>
</evidence>
<proteinExistence type="predicted"/>
<reference evidence="2 3" key="1">
    <citation type="journal article" date="2011" name="J. Bacteriol.">
        <title>Complete genome sequence of Burkholderia gladioli BSR3.</title>
        <authorList>
            <person name="Seo Y.S."/>
            <person name="Lim J."/>
            <person name="Choi B.S."/>
            <person name="Kim H."/>
            <person name="Goo E."/>
            <person name="Lee B."/>
            <person name="Lim J.S."/>
            <person name="Choi I.Y."/>
            <person name="Moon J.S."/>
            <person name="Kim J."/>
            <person name="Hwang I."/>
        </authorList>
    </citation>
    <scope>NUCLEOTIDE SEQUENCE [LARGE SCALE GENOMIC DNA]</scope>
    <source>
        <strain evidence="3">BSR3</strain>
    </source>
</reference>
<evidence type="ECO:0000313" key="2">
    <source>
        <dbReference type="EMBL" id="AEA66097.1"/>
    </source>
</evidence>
<protein>
    <submittedName>
        <fullName evidence="2">Uncharacterized protein</fullName>
    </submittedName>
</protein>
<keyword evidence="1" id="KW-0472">Membrane</keyword>
<dbReference type="EMBL" id="CP002604">
    <property type="protein sequence ID" value="AEA66097.1"/>
    <property type="molecule type" value="Genomic_DNA"/>
</dbReference>
<dbReference type="RefSeq" id="WP_013700263.1">
    <property type="nucleotide sequence ID" value="NC_015383.1"/>
</dbReference>
<organism evidence="2 3">
    <name type="scientific">Burkholderia gladioli (strain BSR3)</name>
    <dbReference type="NCBI Taxonomy" id="999541"/>
    <lineage>
        <taxon>Bacteria</taxon>
        <taxon>Pseudomonadati</taxon>
        <taxon>Pseudomonadota</taxon>
        <taxon>Betaproteobacteria</taxon>
        <taxon>Burkholderiales</taxon>
        <taxon>Burkholderiaceae</taxon>
        <taxon>Burkholderia</taxon>
    </lineage>
</organism>
<dbReference type="Proteomes" id="UP000008316">
    <property type="component" value="Plasmid bgla_4p"/>
</dbReference>
<dbReference type="HOGENOM" id="CLU_193563_0_0_4"/>
<keyword evidence="3" id="KW-1185">Reference proteome</keyword>
<name>F2LTF1_BURGS</name>
<dbReference type="KEGG" id="bgd:bgla_4p3500"/>
<evidence type="ECO:0000313" key="3">
    <source>
        <dbReference type="Proteomes" id="UP000008316"/>
    </source>
</evidence>
<sequence length="78" mass="8397">MEPQEDFERFVDRYADLNVHGPASWSALVANLLARLKRSNLAIVALVAVSYTSLPTPIMLALIGAITLLGIVGGFRDG</sequence>
<keyword evidence="1" id="KW-0812">Transmembrane</keyword>
<feature type="transmembrane region" description="Helical" evidence="1">
    <location>
        <begin position="41"/>
        <end position="72"/>
    </location>
</feature>
<keyword evidence="2" id="KW-0614">Plasmid</keyword>
<geneLocation type="plasmid" evidence="2 3">
    <name>bgla_4p</name>
</geneLocation>